<protein>
    <submittedName>
        <fullName evidence="2">Uncharacterized protein</fullName>
    </submittedName>
</protein>
<dbReference type="InterPro" id="IPR015915">
    <property type="entry name" value="Kelch-typ_b-propeller"/>
</dbReference>
<name>E4YLQ2_OIKDI</name>
<feature type="chain" id="PRO_5003192365" evidence="1">
    <location>
        <begin position="19"/>
        <end position="290"/>
    </location>
</feature>
<proteinExistence type="predicted"/>
<dbReference type="EMBL" id="FN654773">
    <property type="protein sequence ID" value="CBY36413.1"/>
    <property type="molecule type" value="Genomic_DNA"/>
</dbReference>
<dbReference type="AlphaFoldDB" id="E4YLQ2"/>
<organism evidence="2">
    <name type="scientific">Oikopleura dioica</name>
    <name type="common">Tunicate</name>
    <dbReference type="NCBI Taxonomy" id="34765"/>
    <lineage>
        <taxon>Eukaryota</taxon>
        <taxon>Metazoa</taxon>
        <taxon>Chordata</taxon>
        <taxon>Tunicata</taxon>
        <taxon>Appendicularia</taxon>
        <taxon>Copelata</taxon>
        <taxon>Oikopleuridae</taxon>
        <taxon>Oikopleura</taxon>
    </lineage>
</organism>
<gene>
    <name evidence="2" type="ORF">GSOID_T00028915001</name>
</gene>
<reference evidence="2" key="1">
    <citation type="journal article" date="2010" name="Science">
        <title>Plasticity of animal genome architecture unmasked by rapid evolution of a pelagic tunicate.</title>
        <authorList>
            <person name="Denoeud F."/>
            <person name="Henriet S."/>
            <person name="Mungpakdee S."/>
            <person name="Aury J.M."/>
            <person name="Da Silva C."/>
            <person name="Brinkmann H."/>
            <person name="Mikhaleva J."/>
            <person name="Olsen L.C."/>
            <person name="Jubin C."/>
            <person name="Canestro C."/>
            <person name="Bouquet J.M."/>
            <person name="Danks G."/>
            <person name="Poulain J."/>
            <person name="Campsteijn C."/>
            <person name="Adamski M."/>
            <person name="Cross I."/>
            <person name="Yadetie F."/>
            <person name="Muffato M."/>
            <person name="Louis A."/>
            <person name="Butcher S."/>
            <person name="Tsagkogeorga G."/>
            <person name="Konrad A."/>
            <person name="Singh S."/>
            <person name="Jensen M.F."/>
            <person name="Cong E.H."/>
            <person name="Eikeseth-Otteraa H."/>
            <person name="Noel B."/>
            <person name="Anthouard V."/>
            <person name="Porcel B.M."/>
            <person name="Kachouri-Lafond R."/>
            <person name="Nishino A."/>
            <person name="Ugolini M."/>
            <person name="Chourrout P."/>
            <person name="Nishida H."/>
            <person name="Aasland R."/>
            <person name="Huzurbazar S."/>
            <person name="Westhof E."/>
            <person name="Delsuc F."/>
            <person name="Lehrach H."/>
            <person name="Reinhardt R."/>
            <person name="Weissenbach J."/>
            <person name="Roy S.W."/>
            <person name="Artiguenave F."/>
            <person name="Postlethwait J.H."/>
            <person name="Manak J.R."/>
            <person name="Thompson E.M."/>
            <person name="Jaillon O."/>
            <person name="Du Pasquier L."/>
            <person name="Boudinot P."/>
            <person name="Liberles D.A."/>
            <person name="Volff J.N."/>
            <person name="Philippe H."/>
            <person name="Lenhard B."/>
            <person name="Roest Crollius H."/>
            <person name="Wincker P."/>
            <person name="Chourrout D."/>
        </authorList>
    </citation>
    <scope>NUCLEOTIDE SEQUENCE [LARGE SCALE GENOMIC DNA]</scope>
</reference>
<evidence type="ECO:0000313" key="2">
    <source>
        <dbReference type="EMBL" id="CBY36413.1"/>
    </source>
</evidence>
<dbReference type="Proteomes" id="UP000011014">
    <property type="component" value="Unassembled WGS sequence"/>
</dbReference>
<dbReference type="SUPFAM" id="SSF117281">
    <property type="entry name" value="Kelch motif"/>
    <property type="match status" value="1"/>
</dbReference>
<evidence type="ECO:0000256" key="1">
    <source>
        <dbReference type="SAM" id="SignalP"/>
    </source>
</evidence>
<sequence length="290" mass="31503">MFLLSFLFLQVYAEICYAVATGGRKDGHYTNTTQIVDFLRNSHAVKKAGDLPQACAGHSIVAAEGFDGRLAFVLGGRSVGQTKDKIFGLDSSYEWTTVGTLVEAREGHVSINYGEYIYTCGGQQNSKIISSCEKSAASIVSGDKWLIFGGQLKMGYTRSVESISLSDLETTSSFSFEDPLPVLLTESAALLGQDGQVFITGGFNHSRYSDFGREEIIEYGDQNVGALPGGRRMHSVASWSEKSLIVGDYDARPESKALLFENGEITEYRLTGYSPNALMATTTVCFPIPI</sequence>
<accession>E4YLQ2</accession>
<dbReference type="Gene3D" id="2.120.10.80">
    <property type="entry name" value="Kelch-type beta propeller"/>
    <property type="match status" value="2"/>
</dbReference>
<keyword evidence="1" id="KW-0732">Signal</keyword>
<feature type="signal peptide" evidence="1">
    <location>
        <begin position="1"/>
        <end position="18"/>
    </location>
</feature>